<accession>A0A916QAK4</accession>
<organism evidence="1 2">
    <name type="scientific">Anaerostipes butyraticus</name>
    <dbReference type="NCBI Taxonomy" id="645466"/>
    <lineage>
        <taxon>Bacteria</taxon>
        <taxon>Bacillati</taxon>
        <taxon>Bacillota</taxon>
        <taxon>Clostridia</taxon>
        <taxon>Lachnospirales</taxon>
        <taxon>Lachnospiraceae</taxon>
        <taxon>Anaerostipes</taxon>
    </lineage>
</organism>
<dbReference type="AlphaFoldDB" id="A0A916QAK4"/>
<proteinExistence type="predicted"/>
<sequence>MHIFDVFSISSYCSNVNIIPERYVEVCVSFLLLYYNYQEDGGKRVERLWKPIT</sequence>
<gene>
    <name evidence="1" type="ORF">ANBU17_20620</name>
</gene>
<dbReference type="Proteomes" id="UP000613208">
    <property type="component" value="Unassembled WGS sequence"/>
</dbReference>
<evidence type="ECO:0000313" key="1">
    <source>
        <dbReference type="EMBL" id="GFO85715.1"/>
    </source>
</evidence>
<name>A0A916QAK4_9FIRM</name>
<reference evidence="1" key="1">
    <citation type="submission" date="2020-06" db="EMBL/GenBank/DDBJ databases">
        <title>Characterization of fructooligosaccharide metabolism and fructooligosaccharide-degrading enzymes in human commensal butyrate producers.</title>
        <authorList>
            <person name="Tanno H."/>
            <person name="Fujii T."/>
            <person name="Hirano K."/>
            <person name="Maeno S."/>
            <person name="Tonozuka T."/>
            <person name="Sakamoto M."/>
            <person name="Ohkuma M."/>
            <person name="Tochio T."/>
            <person name="Endo A."/>
        </authorList>
    </citation>
    <scope>NUCLEOTIDE SEQUENCE</scope>
    <source>
        <strain evidence="1">JCM 17466</strain>
    </source>
</reference>
<keyword evidence="2" id="KW-1185">Reference proteome</keyword>
<comment type="caution">
    <text evidence="1">The sequence shown here is derived from an EMBL/GenBank/DDBJ whole genome shotgun (WGS) entry which is preliminary data.</text>
</comment>
<evidence type="ECO:0000313" key="2">
    <source>
        <dbReference type="Proteomes" id="UP000613208"/>
    </source>
</evidence>
<dbReference type="EMBL" id="BLYI01000045">
    <property type="protein sequence ID" value="GFO85715.1"/>
    <property type="molecule type" value="Genomic_DNA"/>
</dbReference>
<protein>
    <submittedName>
        <fullName evidence="1">Uncharacterized protein</fullName>
    </submittedName>
</protein>